<name>A0A9N9NL58_9GLOM</name>
<gene>
    <name evidence="2" type="ORF">DERYTH_LOCUS16097</name>
</gene>
<protein>
    <submittedName>
        <fullName evidence="2">13254_t:CDS:1</fullName>
    </submittedName>
</protein>
<feature type="compositionally biased region" description="Polar residues" evidence="1">
    <location>
        <begin position="18"/>
        <end position="28"/>
    </location>
</feature>
<reference evidence="2" key="1">
    <citation type="submission" date="2021-06" db="EMBL/GenBank/DDBJ databases">
        <authorList>
            <person name="Kallberg Y."/>
            <person name="Tangrot J."/>
            <person name="Rosling A."/>
        </authorList>
    </citation>
    <scope>NUCLEOTIDE SEQUENCE</scope>
    <source>
        <strain evidence="2">MA453B</strain>
    </source>
</reference>
<dbReference type="AlphaFoldDB" id="A0A9N9NL58"/>
<feature type="region of interest" description="Disordered" evidence="1">
    <location>
        <begin position="18"/>
        <end position="74"/>
    </location>
</feature>
<organism evidence="2 3">
    <name type="scientific">Dentiscutata erythropus</name>
    <dbReference type="NCBI Taxonomy" id="1348616"/>
    <lineage>
        <taxon>Eukaryota</taxon>
        <taxon>Fungi</taxon>
        <taxon>Fungi incertae sedis</taxon>
        <taxon>Mucoromycota</taxon>
        <taxon>Glomeromycotina</taxon>
        <taxon>Glomeromycetes</taxon>
        <taxon>Diversisporales</taxon>
        <taxon>Gigasporaceae</taxon>
        <taxon>Dentiscutata</taxon>
    </lineage>
</organism>
<dbReference type="Proteomes" id="UP000789405">
    <property type="component" value="Unassembled WGS sequence"/>
</dbReference>
<dbReference type="OrthoDB" id="2491218at2759"/>
<evidence type="ECO:0000313" key="2">
    <source>
        <dbReference type="EMBL" id="CAG8742095.1"/>
    </source>
</evidence>
<feature type="compositionally biased region" description="Low complexity" evidence="1">
    <location>
        <begin position="29"/>
        <end position="44"/>
    </location>
</feature>
<accession>A0A9N9NL58</accession>
<dbReference type="EMBL" id="CAJVPY010013685">
    <property type="protein sequence ID" value="CAG8742095.1"/>
    <property type="molecule type" value="Genomic_DNA"/>
</dbReference>
<evidence type="ECO:0000256" key="1">
    <source>
        <dbReference type="SAM" id="MobiDB-lite"/>
    </source>
</evidence>
<sequence>MSDIKDLTHQNIATISNLSSSQRLNTSHNQNQTIQENNTQSQNTVPMLMDMVSGNLQTGTNSGHPNLGNNNYQPMNILNKWKQSNKLSYSQAVAQKTIRPDNNPNNYWTKEITNELEKRKKETFDYNI</sequence>
<comment type="caution">
    <text evidence="2">The sequence shown here is derived from an EMBL/GenBank/DDBJ whole genome shotgun (WGS) entry which is preliminary data.</text>
</comment>
<keyword evidence="3" id="KW-1185">Reference proteome</keyword>
<evidence type="ECO:0000313" key="3">
    <source>
        <dbReference type="Proteomes" id="UP000789405"/>
    </source>
</evidence>
<feature type="compositionally biased region" description="Polar residues" evidence="1">
    <location>
        <begin position="54"/>
        <end position="74"/>
    </location>
</feature>
<proteinExistence type="predicted"/>